<sequence>AMPLSNERGTPQWSSTSREGVEHYFRDLERVMAKHQVTDEAEKKEAALTYVPIDVAKHWESLPKYSAADYDGFKTTILGFYLSTDAKHKFMVREFDEIVSRRVRTGISSLSEYMEFYGEFYPVACYLMGKTPPELTQRQVVDTLLRLLHDSRRPAVEVHLNQKVPDKQRDDSYTIEQVHEAISYVI</sequence>
<dbReference type="Proteomes" id="UP000313359">
    <property type="component" value="Unassembled WGS sequence"/>
</dbReference>
<name>A0A5C2RLR5_9APHY</name>
<gene>
    <name evidence="1" type="ORF">L227DRAFT_484747</name>
</gene>
<dbReference type="EMBL" id="ML122385">
    <property type="protein sequence ID" value="RPD52244.1"/>
    <property type="molecule type" value="Genomic_DNA"/>
</dbReference>
<organism evidence="1 2">
    <name type="scientific">Lentinus tigrinus ALCF2SS1-6</name>
    <dbReference type="NCBI Taxonomy" id="1328759"/>
    <lineage>
        <taxon>Eukaryota</taxon>
        <taxon>Fungi</taxon>
        <taxon>Dikarya</taxon>
        <taxon>Basidiomycota</taxon>
        <taxon>Agaricomycotina</taxon>
        <taxon>Agaricomycetes</taxon>
        <taxon>Polyporales</taxon>
        <taxon>Polyporaceae</taxon>
        <taxon>Lentinus</taxon>
    </lineage>
</organism>
<evidence type="ECO:0000313" key="2">
    <source>
        <dbReference type="Proteomes" id="UP000313359"/>
    </source>
</evidence>
<proteinExistence type="predicted"/>
<evidence type="ECO:0000313" key="1">
    <source>
        <dbReference type="EMBL" id="RPD52244.1"/>
    </source>
</evidence>
<feature type="non-terminal residue" evidence="1">
    <location>
        <position position="186"/>
    </location>
</feature>
<feature type="non-terminal residue" evidence="1">
    <location>
        <position position="1"/>
    </location>
</feature>
<reference evidence="1" key="1">
    <citation type="journal article" date="2018" name="Genome Biol. Evol.">
        <title>Genomics and development of Lentinus tigrinus, a white-rot wood-decaying mushroom with dimorphic fruiting bodies.</title>
        <authorList>
            <person name="Wu B."/>
            <person name="Xu Z."/>
            <person name="Knudson A."/>
            <person name="Carlson A."/>
            <person name="Chen N."/>
            <person name="Kovaka S."/>
            <person name="LaButti K."/>
            <person name="Lipzen A."/>
            <person name="Pennachio C."/>
            <person name="Riley R."/>
            <person name="Schakwitz W."/>
            <person name="Umezawa K."/>
            <person name="Ohm R.A."/>
            <person name="Grigoriev I.V."/>
            <person name="Nagy L.G."/>
            <person name="Gibbons J."/>
            <person name="Hibbett D."/>
        </authorList>
    </citation>
    <scope>NUCLEOTIDE SEQUENCE [LARGE SCALE GENOMIC DNA]</scope>
    <source>
        <strain evidence="1">ALCF2SS1-6</strain>
    </source>
</reference>
<keyword evidence="2" id="KW-1185">Reference proteome</keyword>
<accession>A0A5C2RLR5</accession>
<dbReference type="STRING" id="1328759.A0A5C2RLR5"/>
<protein>
    <submittedName>
        <fullName evidence="1">Uncharacterized protein</fullName>
    </submittedName>
</protein>
<dbReference type="OrthoDB" id="3260031at2759"/>
<dbReference type="AlphaFoldDB" id="A0A5C2RLR5"/>